<dbReference type="Pfam" id="PF03446">
    <property type="entry name" value="NAD_binding_2"/>
    <property type="match status" value="1"/>
</dbReference>
<organism evidence="6 7">
    <name type="scientific">Xylanibacillus composti</name>
    <dbReference type="NCBI Taxonomy" id="1572762"/>
    <lineage>
        <taxon>Bacteria</taxon>
        <taxon>Bacillati</taxon>
        <taxon>Bacillota</taxon>
        <taxon>Bacilli</taxon>
        <taxon>Bacillales</taxon>
        <taxon>Paenibacillaceae</taxon>
        <taxon>Xylanibacillus</taxon>
    </lineage>
</organism>
<reference evidence="6" key="1">
    <citation type="submission" date="2021-04" db="EMBL/GenBank/DDBJ databases">
        <title>Draft genome sequence of Xylanibacillus composti strain K13.</title>
        <authorList>
            <person name="Uke A."/>
            <person name="Chhe C."/>
            <person name="Baramee S."/>
            <person name="Kosugi A."/>
        </authorList>
    </citation>
    <scope>NUCLEOTIDE SEQUENCE</scope>
    <source>
        <strain evidence="6">K13</strain>
    </source>
</reference>
<sequence length="443" mass="47574">MKTVGFIGLGTMGMPMAANLLRNGVSLTVYSRSRNKVRELVELGAEAASSPADTVRDSEAVFTMLTDDQAVEEVYFGPNGIMHALRPGIALVDASTVSPSLSERIFRECALHLVDFLDAPVTGSRPAAESAQLTFLVGGKAEVLDSHRDLLLAMGRQAIHMGPAGSGSKAKLAVNMVLGIQMTGLAEGLATAVKSGIAPGAFLEAIASGGAASRTAEMKGERILKRDFSQQFALALMLKDLKLASRHASNLQVPAPMLNAAKNIMQMANNHGWGQQDLSAVVKLYEEWIEQTVTPPAEQPGAALDGATSPAEHSAQPTNSAMSTARQERRRSARVPMNIDLKLSVYQWEQEGAFSGQTVEGKLTDLSENGLQVATAHPLSRDMFVVIHFRQEAELPPMTARIIRVEAHGDVYHYGCMLSGLPPVIKRRLEFYIEKKLSESAGS</sequence>
<evidence type="ECO:0000259" key="5">
    <source>
        <dbReference type="Pfam" id="PF14833"/>
    </source>
</evidence>
<dbReference type="Proteomes" id="UP000677918">
    <property type="component" value="Unassembled WGS sequence"/>
</dbReference>
<evidence type="ECO:0000313" key="6">
    <source>
        <dbReference type="EMBL" id="GIQ70228.1"/>
    </source>
</evidence>
<dbReference type="InterPro" id="IPR029154">
    <property type="entry name" value="HIBADH-like_NADP-bd"/>
</dbReference>
<dbReference type="Pfam" id="PF07238">
    <property type="entry name" value="PilZ"/>
    <property type="match status" value="1"/>
</dbReference>
<dbReference type="SUPFAM" id="SSF141371">
    <property type="entry name" value="PilZ domain-like"/>
    <property type="match status" value="1"/>
</dbReference>
<dbReference type="RefSeq" id="WP_213412998.1">
    <property type="nucleotide sequence ID" value="NZ_BOVK01000042.1"/>
</dbReference>
<keyword evidence="7" id="KW-1185">Reference proteome</keyword>
<dbReference type="GO" id="GO:0050661">
    <property type="term" value="F:NADP binding"/>
    <property type="evidence" value="ECO:0007669"/>
    <property type="project" value="InterPro"/>
</dbReference>
<feature type="region of interest" description="Disordered" evidence="2">
    <location>
        <begin position="295"/>
        <end position="333"/>
    </location>
</feature>
<evidence type="ECO:0000259" key="3">
    <source>
        <dbReference type="Pfam" id="PF03446"/>
    </source>
</evidence>
<dbReference type="InterPro" id="IPR002204">
    <property type="entry name" value="3-OH-isobutyrate_DH-rel_CS"/>
</dbReference>
<evidence type="ECO:0000256" key="2">
    <source>
        <dbReference type="SAM" id="MobiDB-lite"/>
    </source>
</evidence>
<dbReference type="PANTHER" id="PTHR43060:SF15">
    <property type="entry name" value="3-HYDROXYISOBUTYRATE DEHYDROGENASE-LIKE 1, MITOCHONDRIAL-RELATED"/>
    <property type="match status" value="1"/>
</dbReference>
<evidence type="ECO:0000313" key="7">
    <source>
        <dbReference type="Proteomes" id="UP000677918"/>
    </source>
</evidence>
<dbReference type="EMBL" id="BOVK01000042">
    <property type="protein sequence ID" value="GIQ70228.1"/>
    <property type="molecule type" value="Genomic_DNA"/>
</dbReference>
<dbReference type="InterPro" id="IPR036291">
    <property type="entry name" value="NAD(P)-bd_dom_sf"/>
</dbReference>
<dbReference type="Gene3D" id="2.40.10.220">
    <property type="entry name" value="predicted glycosyltransferase like domains"/>
    <property type="match status" value="1"/>
</dbReference>
<dbReference type="InterPro" id="IPR009875">
    <property type="entry name" value="PilZ_domain"/>
</dbReference>
<dbReference type="Pfam" id="PF14833">
    <property type="entry name" value="NAD_binding_11"/>
    <property type="match status" value="1"/>
</dbReference>
<dbReference type="GO" id="GO:0016491">
    <property type="term" value="F:oxidoreductase activity"/>
    <property type="evidence" value="ECO:0007669"/>
    <property type="project" value="InterPro"/>
</dbReference>
<dbReference type="AlphaFoldDB" id="A0A8J4H3D4"/>
<dbReference type="SUPFAM" id="SSF48179">
    <property type="entry name" value="6-phosphogluconate dehydrogenase C-terminal domain-like"/>
    <property type="match status" value="1"/>
</dbReference>
<dbReference type="InterPro" id="IPR006115">
    <property type="entry name" value="6PGDH_NADP-bd"/>
</dbReference>
<dbReference type="PANTHER" id="PTHR43060">
    <property type="entry name" value="3-HYDROXYISOBUTYRATE DEHYDROGENASE-LIKE 1, MITOCHONDRIAL-RELATED"/>
    <property type="match status" value="1"/>
</dbReference>
<evidence type="ECO:0008006" key="8">
    <source>
        <dbReference type="Google" id="ProtNLM"/>
    </source>
</evidence>
<feature type="compositionally biased region" description="Polar residues" evidence="2">
    <location>
        <begin position="315"/>
        <end position="325"/>
    </location>
</feature>
<feature type="domain" description="3-hydroxyisobutyrate dehydrogenase-like NAD-binding" evidence="5">
    <location>
        <begin position="165"/>
        <end position="285"/>
    </location>
</feature>
<dbReference type="GO" id="GO:0016054">
    <property type="term" value="P:organic acid catabolic process"/>
    <property type="evidence" value="ECO:0007669"/>
    <property type="project" value="UniProtKB-ARBA"/>
</dbReference>
<comment type="similarity">
    <text evidence="1">Belongs to the HIBADH-related family.</text>
</comment>
<accession>A0A8J4H3D4</accession>
<dbReference type="PROSITE" id="PS00895">
    <property type="entry name" value="3_HYDROXYISOBUT_DH"/>
    <property type="match status" value="1"/>
</dbReference>
<gene>
    <name evidence="6" type="ORF">XYCOK13_30520</name>
</gene>
<dbReference type="InterPro" id="IPR013328">
    <property type="entry name" value="6PGD_dom2"/>
</dbReference>
<evidence type="ECO:0000256" key="1">
    <source>
        <dbReference type="ARBA" id="ARBA00009080"/>
    </source>
</evidence>
<protein>
    <recommendedName>
        <fullName evidence="8">3-hydroxyisobutyrate dehydrogenase-like beta-hydroxyacid dehydrogenase</fullName>
    </recommendedName>
</protein>
<dbReference type="Gene3D" id="1.10.1040.10">
    <property type="entry name" value="N-(1-d-carboxylethyl)-l-norvaline Dehydrogenase, domain 2"/>
    <property type="match status" value="1"/>
</dbReference>
<evidence type="ECO:0000259" key="4">
    <source>
        <dbReference type="Pfam" id="PF07238"/>
    </source>
</evidence>
<dbReference type="InterPro" id="IPR008927">
    <property type="entry name" value="6-PGluconate_DH-like_C_sf"/>
</dbReference>
<dbReference type="GO" id="GO:0051287">
    <property type="term" value="F:NAD binding"/>
    <property type="evidence" value="ECO:0007669"/>
    <property type="project" value="InterPro"/>
</dbReference>
<name>A0A8J4H3D4_9BACL</name>
<proteinExistence type="inferred from homology"/>
<feature type="domain" description="PilZ" evidence="4">
    <location>
        <begin position="328"/>
        <end position="434"/>
    </location>
</feature>
<feature type="domain" description="6-phosphogluconate dehydrogenase NADP-binding" evidence="3">
    <location>
        <begin position="3"/>
        <end position="162"/>
    </location>
</feature>
<comment type="caution">
    <text evidence="6">The sequence shown here is derived from an EMBL/GenBank/DDBJ whole genome shotgun (WGS) entry which is preliminary data.</text>
</comment>
<dbReference type="GO" id="GO:0035438">
    <property type="term" value="F:cyclic-di-GMP binding"/>
    <property type="evidence" value="ECO:0007669"/>
    <property type="project" value="InterPro"/>
</dbReference>
<dbReference type="Gene3D" id="3.40.50.720">
    <property type="entry name" value="NAD(P)-binding Rossmann-like Domain"/>
    <property type="match status" value="1"/>
</dbReference>
<dbReference type="SUPFAM" id="SSF51735">
    <property type="entry name" value="NAD(P)-binding Rossmann-fold domains"/>
    <property type="match status" value="1"/>
</dbReference>